<gene>
    <name evidence="3" type="ORF">QN277_002421</name>
</gene>
<dbReference type="InterPro" id="IPR039608">
    <property type="entry name" value="VQ_1/10"/>
</dbReference>
<evidence type="ECO:0000256" key="1">
    <source>
        <dbReference type="SAM" id="MobiDB-lite"/>
    </source>
</evidence>
<keyword evidence="4" id="KW-1185">Reference proteome</keyword>
<feature type="domain" description="VQ" evidence="2">
    <location>
        <begin position="15"/>
        <end position="41"/>
    </location>
</feature>
<dbReference type="PANTHER" id="PTHR34777">
    <property type="entry name" value="VQ MOTIF-CONTAINING PROTEIN 10"/>
    <property type="match status" value="1"/>
</dbReference>
<comment type="caution">
    <text evidence="3">The sequence shown here is derived from an EMBL/GenBank/DDBJ whole genome shotgun (WGS) entry which is preliminary data.</text>
</comment>
<dbReference type="InterPro" id="IPR008889">
    <property type="entry name" value="VQ"/>
</dbReference>
<evidence type="ECO:0000313" key="3">
    <source>
        <dbReference type="EMBL" id="KAK4285771.1"/>
    </source>
</evidence>
<proteinExistence type="predicted"/>
<evidence type="ECO:0000259" key="2">
    <source>
        <dbReference type="Pfam" id="PF05678"/>
    </source>
</evidence>
<dbReference type="Pfam" id="PF05678">
    <property type="entry name" value="VQ"/>
    <property type="match status" value="1"/>
</dbReference>
<protein>
    <recommendedName>
        <fullName evidence="2">VQ domain-containing protein</fullName>
    </recommendedName>
</protein>
<name>A0AAE1TI38_9FABA</name>
<accession>A0AAE1TI38</accession>
<feature type="region of interest" description="Disordered" evidence="1">
    <location>
        <begin position="33"/>
        <end position="76"/>
    </location>
</feature>
<reference evidence="3" key="1">
    <citation type="submission" date="2023-10" db="EMBL/GenBank/DDBJ databases">
        <title>Chromosome-level genome of the transformable northern wattle, Acacia crassicarpa.</title>
        <authorList>
            <person name="Massaro I."/>
            <person name="Sinha N.R."/>
            <person name="Poethig S."/>
            <person name="Leichty A.R."/>
        </authorList>
    </citation>
    <scope>NUCLEOTIDE SEQUENCE</scope>
    <source>
        <strain evidence="3">Acra3RX</strain>
        <tissue evidence="3">Leaf</tissue>
    </source>
</reference>
<evidence type="ECO:0000313" key="4">
    <source>
        <dbReference type="Proteomes" id="UP001293593"/>
    </source>
</evidence>
<organism evidence="3 4">
    <name type="scientific">Acacia crassicarpa</name>
    <name type="common">northern wattle</name>
    <dbReference type="NCBI Taxonomy" id="499986"/>
    <lineage>
        <taxon>Eukaryota</taxon>
        <taxon>Viridiplantae</taxon>
        <taxon>Streptophyta</taxon>
        <taxon>Embryophyta</taxon>
        <taxon>Tracheophyta</taxon>
        <taxon>Spermatophyta</taxon>
        <taxon>Magnoliopsida</taxon>
        <taxon>eudicotyledons</taxon>
        <taxon>Gunneridae</taxon>
        <taxon>Pentapetalae</taxon>
        <taxon>rosids</taxon>
        <taxon>fabids</taxon>
        <taxon>Fabales</taxon>
        <taxon>Fabaceae</taxon>
        <taxon>Caesalpinioideae</taxon>
        <taxon>mimosoid clade</taxon>
        <taxon>Acacieae</taxon>
        <taxon>Acacia</taxon>
    </lineage>
</organism>
<sequence length="109" mass="12308">MSGRAHGKEPVKVVIISTKHVQTDAGSFKSVVQKLTGKDSQHEDEEEAEDSSRKQGSVILEAKAQSHHHEVSGGGSSRVFIRDLSFKEFDRMFREMPPIHEIWSDDYNQ</sequence>
<dbReference type="AlphaFoldDB" id="A0AAE1TI38"/>
<dbReference type="PANTHER" id="PTHR34777:SF1">
    <property type="entry name" value="VQ MOTIF-CONTAINING PROTEIN 10"/>
    <property type="match status" value="1"/>
</dbReference>
<dbReference type="EMBL" id="JAWXYG010000001">
    <property type="protein sequence ID" value="KAK4285771.1"/>
    <property type="molecule type" value="Genomic_DNA"/>
</dbReference>
<dbReference type="Proteomes" id="UP001293593">
    <property type="component" value="Unassembled WGS sequence"/>
</dbReference>